<feature type="region of interest" description="Disordered" evidence="1">
    <location>
        <begin position="343"/>
        <end position="370"/>
    </location>
</feature>
<gene>
    <name evidence="5" type="ORF">BUALT_Bualt01G0171200</name>
</gene>
<dbReference type="InterPro" id="IPR003121">
    <property type="entry name" value="SWIB_MDM2_domain"/>
</dbReference>
<evidence type="ECO:0000259" key="2">
    <source>
        <dbReference type="PROSITE" id="PS50829"/>
    </source>
</evidence>
<evidence type="ECO:0000259" key="4">
    <source>
        <dbReference type="PROSITE" id="PS51925"/>
    </source>
</evidence>
<proteinExistence type="predicted"/>
<feature type="compositionally biased region" description="Polar residues" evidence="1">
    <location>
        <begin position="356"/>
        <end position="370"/>
    </location>
</feature>
<dbReference type="InterPro" id="IPR036885">
    <property type="entry name" value="SWIB_MDM2_dom_sf"/>
</dbReference>
<dbReference type="Gene3D" id="3.90.70.200">
    <property type="entry name" value="Plus-3 domain"/>
    <property type="match status" value="1"/>
</dbReference>
<feature type="region of interest" description="Disordered" evidence="1">
    <location>
        <begin position="494"/>
        <end position="514"/>
    </location>
</feature>
<feature type="region of interest" description="Disordered" evidence="1">
    <location>
        <begin position="113"/>
        <end position="140"/>
    </location>
</feature>
<dbReference type="PROSITE" id="PS51360">
    <property type="entry name" value="PLUS3"/>
    <property type="match status" value="1"/>
</dbReference>
<dbReference type="CDD" id="cd10567">
    <property type="entry name" value="SWIB-MDM2_like"/>
    <property type="match status" value="1"/>
</dbReference>
<dbReference type="CDD" id="cd00072">
    <property type="entry name" value="GYF"/>
    <property type="match status" value="1"/>
</dbReference>
<dbReference type="PROSITE" id="PS50829">
    <property type="entry name" value="GYF"/>
    <property type="match status" value="1"/>
</dbReference>
<name>A0AAV6YEC0_9LAMI</name>
<keyword evidence="6" id="KW-1185">Reference proteome</keyword>
<reference evidence="5" key="1">
    <citation type="submission" date="2019-10" db="EMBL/GenBank/DDBJ databases">
        <authorList>
            <person name="Zhang R."/>
            <person name="Pan Y."/>
            <person name="Wang J."/>
            <person name="Ma R."/>
            <person name="Yu S."/>
        </authorList>
    </citation>
    <scope>NUCLEOTIDE SEQUENCE</scope>
    <source>
        <strain evidence="5">LA-IB0</strain>
        <tissue evidence="5">Leaf</tissue>
    </source>
</reference>
<dbReference type="InterPro" id="IPR045894">
    <property type="entry name" value="At5g08430-like"/>
</dbReference>
<evidence type="ECO:0000259" key="3">
    <source>
        <dbReference type="PROSITE" id="PS51360"/>
    </source>
</evidence>
<dbReference type="InterPro" id="IPR004343">
    <property type="entry name" value="Plus-3_dom"/>
</dbReference>
<sequence>MKDVFWVEESSEKPAICKKRKRRVGKRKLEFIEWGSRPLIEFLEAIGEDTGKKHSRQEVAVFISKYINDNGLASAQKKKRVLCDERLYALFGKKSIPRIKVFDLLEEHFAENHDDSDDEELDSSEGEDYGEKNSKHTGQMKKIPETRKSCFAAVINENIKLVYLKRSLIQELLKVPESFECKIVGSFVRMKTDPNDIYQKNRFQLQQVTGVEKVSGADDAGIEIRLKVSNFFKDVPISMLSDDNFSKEEIEDVRDKIKAGLLKRLTVNELELKAQMLHVDITKHRIAREISLLQKQIDHANEKGWRKELFDYLERRKMLQTPSEVEKLLLKIPAVIAEELEPEGIVADPSEKAEGSGSSPTSILRGDSNLSSTDVSDEDILNSVASLKTMGFVCIPLCIFLMEEGSGEFATPLPVIFNDSNALKVQNGGMDSIVPVRNPNEDQPVDFTKIQQGVQFADVIYDRSSKREIPDLNFEETGPREKPEKPVGTTAVIELSDDESEDEDPKGEDQSAGERLDPDDVIWYYLDPQGQTRGPFSLYSLKKWYDANYFHPGFTVWRSGQTSDGILLADILRRIFPC</sequence>
<comment type="caution">
    <text evidence="5">The sequence shown here is derived from an EMBL/GenBank/DDBJ whole genome shotgun (WGS) entry which is preliminary data.</text>
</comment>
<feature type="domain" description="GYF" evidence="2">
    <location>
        <begin position="520"/>
        <end position="577"/>
    </location>
</feature>
<dbReference type="InterPro" id="IPR003169">
    <property type="entry name" value="GYF"/>
</dbReference>
<feature type="region of interest" description="Disordered" evidence="1">
    <location>
        <begin position="470"/>
        <end position="489"/>
    </location>
</feature>
<dbReference type="PANTHER" id="PTHR46851">
    <property type="entry name" value="OS01G0884500 PROTEIN"/>
    <property type="match status" value="1"/>
</dbReference>
<dbReference type="AlphaFoldDB" id="A0AAV6YEC0"/>
<evidence type="ECO:0000313" key="6">
    <source>
        <dbReference type="Proteomes" id="UP000826271"/>
    </source>
</evidence>
<protein>
    <submittedName>
        <fullName evidence="5">Uncharacterized protein</fullName>
    </submittedName>
</protein>
<dbReference type="EMBL" id="WHWC01000001">
    <property type="protein sequence ID" value="KAG8391276.1"/>
    <property type="molecule type" value="Genomic_DNA"/>
</dbReference>
<feature type="domain" description="Plus3" evidence="3">
    <location>
        <begin position="153"/>
        <end position="282"/>
    </location>
</feature>
<dbReference type="GO" id="GO:0003677">
    <property type="term" value="F:DNA binding"/>
    <property type="evidence" value="ECO:0007669"/>
    <property type="project" value="InterPro"/>
</dbReference>
<dbReference type="InterPro" id="IPR058668">
    <property type="entry name" value="NERD_dom"/>
</dbReference>
<dbReference type="SUPFAM" id="SSF47592">
    <property type="entry name" value="SWIB/MDM2 domain"/>
    <property type="match status" value="1"/>
</dbReference>
<dbReference type="SUPFAM" id="SSF55277">
    <property type="entry name" value="GYF domain"/>
    <property type="match status" value="1"/>
</dbReference>
<accession>A0AAV6YEC0</accession>
<dbReference type="PROSITE" id="PS51925">
    <property type="entry name" value="SWIB_MDM2"/>
    <property type="match status" value="1"/>
</dbReference>
<dbReference type="SMART" id="SM00444">
    <property type="entry name" value="GYF"/>
    <property type="match status" value="1"/>
</dbReference>
<dbReference type="Gene3D" id="3.30.1490.40">
    <property type="match status" value="1"/>
</dbReference>
<dbReference type="Pfam" id="PF02213">
    <property type="entry name" value="GYF"/>
    <property type="match status" value="1"/>
</dbReference>
<dbReference type="SUPFAM" id="SSF159042">
    <property type="entry name" value="Plus3-like"/>
    <property type="match status" value="1"/>
</dbReference>
<dbReference type="InterPro" id="IPR036128">
    <property type="entry name" value="Plus3-like_sf"/>
</dbReference>
<feature type="compositionally biased region" description="Acidic residues" evidence="1">
    <location>
        <begin position="495"/>
        <end position="506"/>
    </location>
</feature>
<evidence type="ECO:0000256" key="1">
    <source>
        <dbReference type="SAM" id="MobiDB-lite"/>
    </source>
</evidence>
<feature type="domain" description="DM2" evidence="4">
    <location>
        <begin position="28"/>
        <end position="111"/>
    </location>
</feature>
<dbReference type="Proteomes" id="UP000826271">
    <property type="component" value="Unassembled WGS sequence"/>
</dbReference>
<dbReference type="SMART" id="SM00719">
    <property type="entry name" value="Plus3"/>
    <property type="match status" value="1"/>
</dbReference>
<dbReference type="Gene3D" id="1.10.245.10">
    <property type="entry name" value="SWIB/MDM2 domain"/>
    <property type="match status" value="1"/>
</dbReference>
<evidence type="ECO:0000313" key="5">
    <source>
        <dbReference type="EMBL" id="KAG8391276.1"/>
    </source>
</evidence>
<dbReference type="Pfam" id="PF25980">
    <property type="entry name" value="NERD_plant"/>
    <property type="match status" value="1"/>
</dbReference>
<feature type="compositionally biased region" description="Acidic residues" evidence="1">
    <location>
        <begin position="114"/>
        <end position="128"/>
    </location>
</feature>
<dbReference type="InterPro" id="IPR035445">
    <property type="entry name" value="GYF-like_dom_sf"/>
</dbReference>
<organism evidence="5 6">
    <name type="scientific">Buddleja alternifolia</name>
    <dbReference type="NCBI Taxonomy" id="168488"/>
    <lineage>
        <taxon>Eukaryota</taxon>
        <taxon>Viridiplantae</taxon>
        <taxon>Streptophyta</taxon>
        <taxon>Embryophyta</taxon>
        <taxon>Tracheophyta</taxon>
        <taxon>Spermatophyta</taxon>
        <taxon>Magnoliopsida</taxon>
        <taxon>eudicotyledons</taxon>
        <taxon>Gunneridae</taxon>
        <taxon>Pentapetalae</taxon>
        <taxon>asterids</taxon>
        <taxon>lamiids</taxon>
        <taxon>Lamiales</taxon>
        <taxon>Scrophulariaceae</taxon>
        <taxon>Buddlejeae</taxon>
        <taxon>Buddleja</taxon>
    </lineage>
</organism>
<dbReference type="Pfam" id="PF03126">
    <property type="entry name" value="Plus-3"/>
    <property type="match status" value="1"/>
</dbReference>
<dbReference type="Pfam" id="PF02201">
    <property type="entry name" value="SWIB"/>
    <property type="match status" value="1"/>
</dbReference>
<dbReference type="PANTHER" id="PTHR46851:SF11">
    <property type="entry name" value="GYF DOMAIN-CONTAINING PROTEIN"/>
    <property type="match status" value="1"/>
</dbReference>